<evidence type="ECO:0000313" key="3">
    <source>
        <dbReference type="Proteomes" id="UP001597506"/>
    </source>
</evidence>
<name>A0ABW5RQ32_9BACI</name>
<feature type="transmembrane region" description="Helical" evidence="1">
    <location>
        <begin position="7"/>
        <end position="26"/>
    </location>
</feature>
<feature type="transmembrane region" description="Helical" evidence="1">
    <location>
        <begin position="32"/>
        <end position="51"/>
    </location>
</feature>
<gene>
    <name evidence="2" type="ORF">ACFSUL_06395</name>
</gene>
<dbReference type="RefSeq" id="WP_377933737.1">
    <property type="nucleotide sequence ID" value="NZ_JBHUMF010000015.1"/>
</dbReference>
<keyword evidence="3" id="KW-1185">Reference proteome</keyword>
<accession>A0ABW5RQ32</accession>
<protein>
    <submittedName>
        <fullName evidence="2">Uncharacterized protein</fullName>
    </submittedName>
</protein>
<comment type="caution">
    <text evidence="2">The sequence shown here is derived from an EMBL/GenBank/DDBJ whole genome shotgun (WGS) entry which is preliminary data.</text>
</comment>
<evidence type="ECO:0000313" key="2">
    <source>
        <dbReference type="EMBL" id="MFD2680380.1"/>
    </source>
</evidence>
<evidence type="ECO:0000256" key="1">
    <source>
        <dbReference type="SAM" id="Phobius"/>
    </source>
</evidence>
<dbReference type="EMBL" id="JBHUMF010000015">
    <property type="protein sequence ID" value="MFD2680380.1"/>
    <property type="molecule type" value="Genomic_DNA"/>
</dbReference>
<keyword evidence="1" id="KW-0812">Transmembrane</keyword>
<dbReference type="Proteomes" id="UP001597506">
    <property type="component" value="Unassembled WGS sequence"/>
</dbReference>
<reference evidence="3" key="1">
    <citation type="journal article" date="2019" name="Int. J. Syst. Evol. Microbiol.">
        <title>The Global Catalogue of Microorganisms (GCM) 10K type strain sequencing project: providing services to taxonomists for standard genome sequencing and annotation.</title>
        <authorList>
            <consortium name="The Broad Institute Genomics Platform"/>
            <consortium name="The Broad Institute Genome Sequencing Center for Infectious Disease"/>
            <person name="Wu L."/>
            <person name="Ma J."/>
        </authorList>
    </citation>
    <scope>NUCLEOTIDE SEQUENCE [LARGE SCALE GENOMIC DNA]</scope>
    <source>
        <strain evidence="3">KCTC 3913</strain>
    </source>
</reference>
<keyword evidence="1" id="KW-1133">Transmembrane helix</keyword>
<proteinExistence type="predicted"/>
<sequence>MKEKIGMAMREGIGWFITGIGFYLVFAKGFNLLNLLLLFIGLLGIFLNFPYKKTSKNN</sequence>
<keyword evidence="1" id="KW-0472">Membrane</keyword>
<organism evidence="2 3">
    <name type="scientific">Bacillus seohaeanensis</name>
    <dbReference type="NCBI Taxonomy" id="284580"/>
    <lineage>
        <taxon>Bacteria</taxon>
        <taxon>Bacillati</taxon>
        <taxon>Bacillota</taxon>
        <taxon>Bacilli</taxon>
        <taxon>Bacillales</taxon>
        <taxon>Bacillaceae</taxon>
        <taxon>Bacillus</taxon>
    </lineage>
</organism>